<dbReference type="InterPro" id="IPR001976">
    <property type="entry name" value="Ribosomal_eS24"/>
</dbReference>
<dbReference type="GO" id="GO:0005840">
    <property type="term" value="C:ribosome"/>
    <property type="evidence" value="ECO:0007669"/>
    <property type="project" value="UniProtKB-KW"/>
</dbReference>
<dbReference type="GO" id="GO:0006412">
    <property type="term" value="P:translation"/>
    <property type="evidence" value="ECO:0007669"/>
    <property type="project" value="InterPro"/>
</dbReference>
<dbReference type="InterPro" id="IPR012678">
    <property type="entry name" value="Ribosomal_uL23/eL15/eS24_sf"/>
</dbReference>
<accession>A0A804LQK9</accession>
<evidence type="ECO:0008006" key="5">
    <source>
        <dbReference type="Google" id="ProtNLM"/>
    </source>
</evidence>
<evidence type="ECO:0000256" key="1">
    <source>
        <dbReference type="ARBA" id="ARBA00022980"/>
    </source>
</evidence>
<reference evidence="4" key="1">
    <citation type="submission" date="2015-12" db="EMBL/GenBank/DDBJ databases">
        <title>Update maize B73 reference genome by single molecule sequencing technologies.</title>
        <authorList>
            <consortium name="Maize Genome Sequencing Project"/>
            <person name="Ware D."/>
        </authorList>
    </citation>
    <scope>NUCLEOTIDE SEQUENCE [LARGE SCALE GENOMIC DNA]</scope>
    <source>
        <strain evidence="4">cv. B73</strain>
    </source>
</reference>
<keyword evidence="1" id="KW-0689">Ribosomal protein</keyword>
<dbReference type="GO" id="GO:0003735">
    <property type="term" value="F:structural constituent of ribosome"/>
    <property type="evidence" value="ECO:0007669"/>
    <property type="project" value="InterPro"/>
</dbReference>
<dbReference type="AlphaFoldDB" id="A0A804LQK9"/>
<keyword evidence="4" id="KW-1185">Reference proteome</keyword>
<dbReference type="Gramene" id="Zm00001eb028730_T001">
    <property type="protein sequence ID" value="Zm00001eb028730_P001"/>
    <property type="gene ID" value="Zm00001eb028730"/>
</dbReference>
<dbReference type="PANTHER" id="PTHR10496">
    <property type="entry name" value="40S RIBOSOMAL PROTEIN S24"/>
    <property type="match status" value="1"/>
</dbReference>
<evidence type="ECO:0000313" key="4">
    <source>
        <dbReference type="Proteomes" id="UP000007305"/>
    </source>
</evidence>
<reference evidence="3" key="3">
    <citation type="submission" date="2021-05" db="UniProtKB">
        <authorList>
            <consortium name="EnsemblPlants"/>
        </authorList>
    </citation>
    <scope>IDENTIFICATION</scope>
    <source>
        <strain evidence="3">cv. B73</strain>
    </source>
</reference>
<dbReference type="EnsemblPlants" id="Zm00001eb028730_T001">
    <property type="protein sequence ID" value="Zm00001eb028730_P001"/>
    <property type="gene ID" value="Zm00001eb028730"/>
</dbReference>
<proteinExistence type="predicted"/>
<dbReference type="InterPro" id="IPR053709">
    <property type="entry name" value="eRP_eS24_sf"/>
</dbReference>
<protein>
    <recommendedName>
        <fullName evidence="5">40S ribosomal protein S24-2</fullName>
    </recommendedName>
</protein>
<dbReference type="Proteomes" id="UP000007305">
    <property type="component" value="Chromosome 1"/>
</dbReference>
<evidence type="ECO:0000313" key="3">
    <source>
        <dbReference type="EnsemblPlants" id="Zm00001eb028730_P001"/>
    </source>
</evidence>
<dbReference type="GO" id="GO:1990904">
    <property type="term" value="C:ribonucleoprotein complex"/>
    <property type="evidence" value="ECO:0007669"/>
    <property type="project" value="UniProtKB-KW"/>
</dbReference>
<name>A0A804LQK9_MAIZE</name>
<evidence type="ECO:0000256" key="2">
    <source>
        <dbReference type="ARBA" id="ARBA00023274"/>
    </source>
</evidence>
<organism evidence="3 4">
    <name type="scientific">Zea mays</name>
    <name type="common">Maize</name>
    <dbReference type="NCBI Taxonomy" id="4577"/>
    <lineage>
        <taxon>Eukaryota</taxon>
        <taxon>Viridiplantae</taxon>
        <taxon>Streptophyta</taxon>
        <taxon>Embryophyta</taxon>
        <taxon>Tracheophyta</taxon>
        <taxon>Spermatophyta</taxon>
        <taxon>Magnoliopsida</taxon>
        <taxon>Liliopsida</taxon>
        <taxon>Poales</taxon>
        <taxon>Poaceae</taxon>
        <taxon>PACMAD clade</taxon>
        <taxon>Panicoideae</taxon>
        <taxon>Andropogonodae</taxon>
        <taxon>Andropogoneae</taxon>
        <taxon>Tripsacinae</taxon>
        <taxon>Zea</taxon>
    </lineage>
</organism>
<keyword evidence="2" id="KW-0687">Ribonucleoprotein</keyword>
<dbReference type="Pfam" id="PF01282">
    <property type="entry name" value="Ribosomal_S24e"/>
    <property type="match status" value="1"/>
</dbReference>
<dbReference type="Gene3D" id="3.30.70.3370">
    <property type="match status" value="1"/>
</dbReference>
<dbReference type="InParanoid" id="A0A804LQK9"/>
<sequence>MAALLRLAAARSALPRRTLAPHRRLCTCKFMTNRLLSRKQFVLEVIHPGRPNVSKVVERLAKIYEVKDPDCIFVFKFRTNFGGGILCHGRRRNRCRPTPPPRLHLSALCLPRVLLRSTTTASRSTFSTLPAPPTLLGFPEDLIGFPKSSDSIPVVLHVPGNLPVGSNDPGGISLSLSLSKIHHFFPVD</sequence>
<dbReference type="SUPFAM" id="SSF54189">
    <property type="entry name" value="Ribosomal proteins S24e, L23 and L15e"/>
    <property type="match status" value="1"/>
</dbReference>
<reference evidence="3" key="2">
    <citation type="submission" date="2019-07" db="EMBL/GenBank/DDBJ databases">
        <authorList>
            <person name="Seetharam A."/>
            <person name="Woodhouse M."/>
            <person name="Cannon E."/>
        </authorList>
    </citation>
    <scope>NUCLEOTIDE SEQUENCE [LARGE SCALE GENOMIC DNA]</scope>
    <source>
        <strain evidence="3">cv. B73</strain>
    </source>
</reference>